<dbReference type="AlphaFoldDB" id="A0A8S3UVF9"/>
<proteinExistence type="predicted"/>
<organism evidence="1 2">
    <name type="scientific">Mytilus edulis</name>
    <name type="common">Blue mussel</name>
    <dbReference type="NCBI Taxonomy" id="6550"/>
    <lineage>
        <taxon>Eukaryota</taxon>
        <taxon>Metazoa</taxon>
        <taxon>Spiralia</taxon>
        <taxon>Lophotrochozoa</taxon>
        <taxon>Mollusca</taxon>
        <taxon>Bivalvia</taxon>
        <taxon>Autobranchia</taxon>
        <taxon>Pteriomorphia</taxon>
        <taxon>Mytilida</taxon>
        <taxon>Mytiloidea</taxon>
        <taxon>Mytilidae</taxon>
        <taxon>Mytilinae</taxon>
        <taxon>Mytilus</taxon>
    </lineage>
</organism>
<dbReference type="Proteomes" id="UP000683360">
    <property type="component" value="Unassembled WGS sequence"/>
</dbReference>
<dbReference type="EMBL" id="CAJPWZ010002850">
    <property type="protein sequence ID" value="CAG2246266.1"/>
    <property type="molecule type" value="Genomic_DNA"/>
</dbReference>
<accession>A0A8S3UVF9</accession>
<evidence type="ECO:0000313" key="1">
    <source>
        <dbReference type="EMBL" id="CAG2246266.1"/>
    </source>
</evidence>
<dbReference type="OrthoDB" id="10283513at2759"/>
<keyword evidence="2" id="KW-1185">Reference proteome</keyword>
<comment type="caution">
    <text evidence="1">The sequence shown here is derived from an EMBL/GenBank/DDBJ whole genome shotgun (WGS) entry which is preliminary data.</text>
</comment>
<protein>
    <submittedName>
        <fullName evidence="1">Uncharacterized protein</fullName>
    </submittedName>
</protein>
<evidence type="ECO:0000313" key="2">
    <source>
        <dbReference type="Proteomes" id="UP000683360"/>
    </source>
</evidence>
<name>A0A8S3UVF9_MYTED</name>
<sequence length="260" mass="30167">METKIRHIRKFIQNVQTPQSRHIDSHTTTHTLNPETIPFVPTHNIANPHNAQSFENPSVQASHTFNTQQRPTYGKEIVTSNNNTLNISHVAVEYNLERHRKLESIGYSKEIDKDDDACIKAYQDRSIELCARGNKDYAMLPGKQDVDDLSTNLTVTRRRTENVTTRLAQIPDMLKGDIIQEQKGRGFRKKVTEITETSRKDNPDHPVHRKSSITRIRIVNNCRKRKRWKSEYHMSLRKFYGTTGNNEQFSTKLTENSVKK</sequence>
<reference evidence="1" key="1">
    <citation type="submission" date="2021-03" db="EMBL/GenBank/DDBJ databases">
        <authorList>
            <person name="Bekaert M."/>
        </authorList>
    </citation>
    <scope>NUCLEOTIDE SEQUENCE</scope>
</reference>
<gene>
    <name evidence="1" type="ORF">MEDL_58252</name>
</gene>